<dbReference type="GO" id="GO:0005829">
    <property type="term" value="C:cytosol"/>
    <property type="evidence" value="ECO:0007669"/>
    <property type="project" value="TreeGrafter"/>
</dbReference>
<dbReference type="PRINTS" id="PR00862">
    <property type="entry name" value="PROLIGOPTASE"/>
</dbReference>
<dbReference type="GO" id="GO:0006508">
    <property type="term" value="P:proteolysis"/>
    <property type="evidence" value="ECO:0007669"/>
    <property type="project" value="UniProtKB-KW"/>
</dbReference>
<reference evidence="11" key="1">
    <citation type="journal article" date="2020" name="Nat. Commun.">
        <title>Genome assembly of wild tea tree DASZ reveals pedigree and selection history of tea varieties.</title>
        <authorList>
            <person name="Zhang W."/>
            <person name="Zhang Y."/>
            <person name="Qiu H."/>
            <person name="Guo Y."/>
            <person name="Wan H."/>
            <person name="Zhang X."/>
            <person name="Scossa F."/>
            <person name="Alseekh S."/>
            <person name="Zhang Q."/>
            <person name="Wang P."/>
            <person name="Xu L."/>
            <person name="Schmidt M.H."/>
            <person name="Jia X."/>
            <person name="Li D."/>
            <person name="Zhu A."/>
            <person name="Guo F."/>
            <person name="Chen W."/>
            <person name="Ni D."/>
            <person name="Usadel B."/>
            <person name="Fernie A.R."/>
            <person name="Wen W."/>
        </authorList>
    </citation>
    <scope>NUCLEOTIDE SEQUENCE [LARGE SCALE GENOMIC DNA]</scope>
    <source>
        <strain evidence="11">cv. G240</strain>
    </source>
</reference>
<dbReference type="Gene3D" id="3.40.50.1820">
    <property type="entry name" value="alpha/beta hydrolase"/>
    <property type="match status" value="2"/>
</dbReference>
<evidence type="ECO:0000259" key="8">
    <source>
        <dbReference type="Pfam" id="PF00326"/>
    </source>
</evidence>
<evidence type="ECO:0000259" key="9">
    <source>
        <dbReference type="Pfam" id="PF02897"/>
    </source>
</evidence>
<dbReference type="EMBL" id="JACBKZ010000009">
    <property type="protein sequence ID" value="KAF5943089.1"/>
    <property type="molecule type" value="Genomic_DNA"/>
</dbReference>
<dbReference type="InterPro" id="IPR023302">
    <property type="entry name" value="Pept_S9A_N"/>
</dbReference>
<dbReference type="CDD" id="cd09272">
    <property type="entry name" value="RNase_HI_RT_Ty1"/>
    <property type="match status" value="1"/>
</dbReference>
<evidence type="ECO:0000256" key="1">
    <source>
        <dbReference type="ARBA" id="ARBA00001070"/>
    </source>
</evidence>
<dbReference type="InterPro" id="IPR002471">
    <property type="entry name" value="Pept_S9_AS"/>
</dbReference>
<gene>
    <name evidence="10" type="ORF">HYC85_020731</name>
</gene>
<dbReference type="SUPFAM" id="SSF50993">
    <property type="entry name" value="Peptidase/esterase 'gauge' domain"/>
    <property type="match status" value="1"/>
</dbReference>
<evidence type="ECO:0000313" key="10">
    <source>
        <dbReference type="EMBL" id="KAF5943089.1"/>
    </source>
</evidence>
<keyword evidence="4 6" id="KW-0378">Hydrolase</keyword>
<dbReference type="Gene3D" id="2.130.10.120">
    <property type="entry name" value="Prolyl oligopeptidase, N-terminal domain"/>
    <property type="match status" value="2"/>
</dbReference>
<dbReference type="PANTHER" id="PTHR42881:SF2">
    <property type="entry name" value="PROLYL ENDOPEPTIDASE"/>
    <property type="match status" value="1"/>
</dbReference>
<evidence type="ECO:0000256" key="2">
    <source>
        <dbReference type="ARBA" id="ARBA00005228"/>
    </source>
</evidence>
<dbReference type="InterPro" id="IPR051167">
    <property type="entry name" value="Prolyl_oligopep/macrocyclase"/>
</dbReference>
<evidence type="ECO:0000256" key="6">
    <source>
        <dbReference type="RuleBase" id="RU368024"/>
    </source>
</evidence>
<keyword evidence="5 6" id="KW-0720">Serine protease</keyword>
<name>A0A7J7GQM4_CAMSI</name>
<dbReference type="GO" id="GO:0004252">
    <property type="term" value="F:serine-type endopeptidase activity"/>
    <property type="evidence" value="ECO:0007669"/>
    <property type="project" value="UniProtKB-UniRule"/>
</dbReference>
<evidence type="ECO:0000313" key="11">
    <source>
        <dbReference type="Proteomes" id="UP000593564"/>
    </source>
</evidence>
<dbReference type="PROSITE" id="PS00708">
    <property type="entry name" value="PRO_ENDOPEP_SER"/>
    <property type="match status" value="1"/>
</dbReference>
<reference evidence="10 11" key="2">
    <citation type="submission" date="2020-07" db="EMBL/GenBank/DDBJ databases">
        <title>Genome assembly of wild tea tree DASZ reveals pedigree and selection history of tea varieties.</title>
        <authorList>
            <person name="Zhang W."/>
        </authorList>
    </citation>
    <scope>NUCLEOTIDE SEQUENCE [LARGE SCALE GENOMIC DNA]</scope>
    <source>
        <strain evidence="11">cv. G240</strain>
        <tissue evidence="10">Leaf</tissue>
    </source>
</reference>
<dbReference type="InterPro" id="IPR001375">
    <property type="entry name" value="Peptidase_S9_cat"/>
</dbReference>
<dbReference type="Proteomes" id="UP000593564">
    <property type="component" value="Unassembled WGS sequence"/>
</dbReference>
<dbReference type="InterPro" id="IPR002470">
    <property type="entry name" value="Peptidase_S9A"/>
</dbReference>
<dbReference type="AlphaFoldDB" id="A0A7J7GQM4"/>
<dbReference type="Pfam" id="PF02897">
    <property type="entry name" value="Peptidase_S9_N"/>
    <property type="match status" value="2"/>
</dbReference>
<dbReference type="Pfam" id="PF00326">
    <property type="entry name" value="Peptidase_S9"/>
    <property type="match status" value="1"/>
</dbReference>
<dbReference type="EC" id="3.4.21.-" evidence="6"/>
<organism evidence="10 11">
    <name type="scientific">Camellia sinensis</name>
    <name type="common">Tea plant</name>
    <name type="synonym">Thea sinensis</name>
    <dbReference type="NCBI Taxonomy" id="4442"/>
    <lineage>
        <taxon>Eukaryota</taxon>
        <taxon>Viridiplantae</taxon>
        <taxon>Streptophyta</taxon>
        <taxon>Embryophyta</taxon>
        <taxon>Tracheophyta</taxon>
        <taxon>Spermatophyta</taxon>
        <taxon>Magnoliopsida</taxon>
        <taxon>eudicotyledons</taxon>
        <taxon>Gunneridae</taxon>
        <taxon>Pentapetalae</taxon>
        <taxon>asterids</taxon>
        <taxon>Ericales</taxon>
        <taxon>Theaceae</taxon>
        <taxon>Camellia</taxon>
    </lineage>
</organism>
<dbReference type="GO" id="GO:0070012">
    <property type="term" value="F:oligopeptidase activity"/>
    <property type="evidence" value="ECO:0007669"/>
    <property type="project" value="TreeGrafter"/>
</dbReference>
<feature type="region of interest" description="Disordered" evidence="7">
    <location>
        <begin position="248"/>
        <end position="272"/>
    </location>
</feature>
<keyword evidence="11" id="KW-1185">Reference proteome</keyword>
<dbReference type="PANTHER" id="PTHR42881">
    <property type="entry name" value="PROLYL ENDOPEPTIDASE"/>
    <property type="match status" value="1"/>
</dbReference>
<protein>
    <recommendedName>
        <fullName evidence="6">Prolyl endopeptidase</fullName>
        <ecNumber evidence="6">3.4.21.-</ecNumber>
    </recommendedName>
</protein>
<dbReference type="InterPro" id="IPR029058">
    <property type="entry name" value="AB_hydrolase_fold"/>
</dbReference>
<evidence type="ECO:0000256" key="3">
    <source>
        <dbReference type="ARBA" id="ARBA00022670"/>
    </source>
</evidence>
<proteinExistence type="inferred from homology"/>
<feature type="domain" description="Peptidase S9A N-terminal" evidence="9">
    <location>
        <begin position="418"/>
        <end position="534"/>
    </location>
</feature>
<evidence type="ECO:0000256" key="4">
    <source>
        <dbReference type="ARBA" id="ARBA00022801"/>
    </source>
</evidence>
<feature type="domain" description="Peptidase S9A N-terminal" evidence="9">
    <location>
        <begin position="16"/>
        <end position="247"/>
    </location>
</feature>
<comment type="catalytic activity">
    <reaction evidence="1">
        <text>Hydrolysis of Pro-|-Xaa &gt;&gt; Ala-|-Xaa in oligopeptides.</text>
        <dbReference type="EC" id="3.4.21.26"/>
    </reaction>
</comment>
<evidence type="ECO:0000256" key="5">
    <source>
        <dbReference type="ARBA" id="ARBA00022825"/>
    </source>
</evidence>
<sequence>MGSLCALEDEPLQYPFAGRDESVVDDYHGVLISDPYRWLENPDAEEVKLTESVLEKCDAREKLREKITKLFDHPRYCAPFRRGKKYFYFHNSGLQPQSVLFMQDSLDGEPEVLFDPNGLSKDGTVSMRICAVSQDAKYLAYGLSSSGSDWITIKVMQIENKTIEPDTVSWVKFSCASWTHDSKGFFYSRYPAPKVKIWMPGTETSANLNQEVYYHFLGTTQSEDILCWRDPENPKHKFCHCVTDDGKREGKNRGCGARENAKARGSTDTHSNLTDQDELKVAEEDLLKSCKLRRAGTTRLKMRQKGSQIVCEKRTPTKDKCVALSTIEAEYIAVAEARKEILWLKRFLQELGLKQEKFTVHCDSQSAIDLSKNSMYHSRTKHIDVRYHWIREVMDKLLLELIKIHTDKNPADMLTKLYLLLTITESCKPVNKVYYYDISALVYGLEHHRGRKDLLPFVKLIDNFDAEYDAIANDNTLFTFRTNKDAPKYKLVRVDLKEPTAWFDVLEEDEKDVLQSAVAVNVNQVVVSYLSDVKYGPFYTDLPIDIGTVSEIRARREDSTDTGVPDMKIFREIVVPGFDRTAFDVNQVFFTSKDGTKIPMFIVATKNIPLDGSHPCLLYAYGGFNISITPYFSVSRIVLTKHLGVIFCLANIRGGGEYGEGWHKAGSLANKQNCFDDLISAAEYLVSSRYTQPKKLCIEGGSNGGLLIGACINQVIDGHVTLAAQRRRKSSIGLSSEYSPLHNVRRPWEQSSDQFSQYPATMLLTADHDDRVVPLHSLKLLATMQYVLCTSLEKSPQKNPIVGRIECKAGHGAGRPTQKMIDEAADRFSFMAKVLGASWID</sequence>
<keyword evidence="3 6" id="KW-0645">Protease</keyword>
<accession>A0A7J7GQM4</accession>
<dbReference type="SUPFAM" id="SSF53474">
    <property type="entry name" value="alpha/beta-Hydrolases"/>
    <property type="match status" value="1"/>
</dbReference>
<feature type="domain" description="Peptidase S9 prolyl oligopeptidase catalytic" evidence="8">
    <location>
        <begin position="631"/>
        <end position="836"/>
    </location>
</feature>
<comment type="similarity">
    <text evidence="2 6">Belongs to the peptidase S9A family.</text>
</comment>
<evidence type="ECO:0000256" key="7">
    <source>
        <dbReference type="SAM" id="MobiDB-lite"/>
    </source>
</evidence>
<comment type="caution">
    <text evidence="10">The sequence shown here is derived from an EMBL/GenBank/DDBJ whole genome shotgun (WGS) entry which is preliminary data.</text>
</comment>